<keyword evidence="4" id="KW-0285">Flavoprotein</keyword>
<reference evidence="11 12" key="3">
    <citation type="journal article" date="2017" name="G3 (Bethesda)">
        <title>Comparative analysis highlights variable genome content of wheat rusts and divergence of the mating loci.</title>
        <authorList>
            <person name="Cuomo C.A."/>
            <person name="Bakkeren G."/>
            <person name="Khalil H.B."/>
            <person name="Panwar V."/>
            <person name="Joly D."/>
            <person name="Linning R."/>
            <person name="Sakthikumar S."/>
            <person name="Song X."/>
            <person name="Adiconis X."/>
            <person name="Fan L."/>
            <person name="Goldberg J.M."/>
            <person name="Levin J.Z."/>
            <person name="Young S."/>
            <person name="Zeng Q."/>
            <person name="Anikster Y."/>
            <person name="Bruce M."/>
            <person name="Wang M."/>
            <person name="Yin C."/>
            <person name="McCallum B."/>
            <person name="Szabo L.J."/>
            <person name="Hulbert S."/>
            <person name="Chen X."/>
            <person name="Fellers J.P."/>
        </authorList>
    </citation>
    <scope>NUCLEOTIDE SEQUENCE</scope>
    <source>
        <strain evidence="11">isolate 1-1 / race 1 (BBBD)</strain>
        <strain evidence="12">Isolate 1-1 / race 1 (BBBD)</strain>
    </source>
</reference>
<protein>
    <submittedName>
        <fullName evidence="11">Cytochrome b5 heme-binding domain-containing protein</fullName>
    </submittedName>
</protein>
<evidence type="ECO:0000256" key="3">
    <source>
        <dbReference type="ARBA" id="ARBA00022617"/>
    </source>
</evidence>
<dbReference type="InterPro" id="IPR036400">
    <property type="entry name" value="Cyt_B5-like_heme/steroid_sf"/>
</dbReference>
<dbReference type="Pfam" id="PF00173">
    <property type="entry name" value="Cyt-b5"/>
    <property type="match status" value="1"/>
</dbReference>
<dbReference type="SUPFAM" id="SSF55856">
    <property type="entry name" value="Cytochrome b5-like heme/steroid binding domain"/>
    <property type="match status" value="1"/>
</dbReference>
<dbReference type="PANTHER" id="PTHR48083:SF28">
    <property type="entry name" value="ACYL-COA DEHYDROGENASE FAMILY PROTEIN (AFU_ORTHOLOGUE AFUA_6G10880)-RELATED"/>
    <property type="match status" value="1"/>
</dbReference>
<dbReference type="InterPro" id="IPR009100">
    <property type="entry name" value="AcylCoA_DH/oxidase_NM_dom_sf"/>
</dbReference>
<dbReference type="GO" id="GO:0003995">
    <property type="term" value="F:acyl-CoA dehydrogenase activity"/>
    <property type="evidence" value="ECO:0007669"/>
    <property type="project" value="InterPro"/>
</dbReference>
<dbReference type="PROSITE" id="PS00191">
    <property type="entry name" value="CYTOCHROME_B5_1"/>
    <property type="match status" value="1"/>
</dbReference>
<gene>
    <name evidence="10" type="ORF">PTTG_07832</name>
</gene>
<dbReference type="EnsemblFungi" id="PTTG_07832-t43_1">
    <property type="protein sequence ID" value="PTTG_07832-t43_1-p1"/>
    <property type="gene ID" value="PTTG_07832"/>
</dbReference>
<dbReference type="Gene3D" id="1.10.540.10">
    <property type="entry name" value="Acyl-CoA dehydrogenase/oxidase, N-terminal domain"/>
    <property type="match status" value="1"/>
</dbReference>
<dbReference type="GO" id="GO:0020037">
    <property type="term" value="F:heme binding"/>
    <property type="evidence" value="ECO:0007669"/>
    <property type="project" value="InterPro"/>
</dbReference>
<evidence type="ECO:0000313" key="10">
    <source>
        <dbReference type="EMBL" id="OAV91222.1"/>
    </source>
</evidence>
<dbReference type="GO" id="GO:0050660">
    <property type="term" value="F:flavin adenine dinucleotide binding"/>
    <property type="evidence" value="ECO:0007669"/>
    <property type="project" value="InterPro"/>
</dbReference>
<dbReference type="GO" id="GO:0046872">
    <property type="term" value="F:metal ion binding"/>
    <property type="evidence" value="ECO:0007669"/>
    <property type="project" value="UniProtKB-KW"/>
</dbReference>
<keyword evidence="12" id="KW-1185">Reference proteome</keyword>
<dbReference type="Gene3D" id="1.20.140.10">
    <property type="entry name" value="Butyryl-CoA Dehydrogenase, subunit A, domain 3"/>
    <property type="match status" value="1"/>
</dbReference>
<organism evidence="10">
    <name type="scientific">Puccinia triticina (isolate 1-1 / race 1 (BBBD))</name>
    <name type="common">Brown leaf rust fungus</name>
    <dbReference type="NCBI Taxonomy" id="630390"/>
    <lineage>
        <taxon>Eukaryota</taxon>
        <taxon>Fungi</taxon>
        <taxon>Dikarya</taxon>
        <taxon>Basidiomycota</taxon>
        <taxon>Pucciniomycotina</taxon>
        <taxon>Pucciniomycetes</taxon>
        <taxon>Pucciniales</taxon>
        <taxon>Pucciniaceae</taxon>
        <taxon>Puccinia</taxon>
    </lineage>
</organism>
<dbReference type="Gene3D" id="3.10.120.10">
    <property type="entry name" value="Cytochrome b5-like heme/steroid binding domain"/>
    <property type="match status" value="1"/>
</dbReference>
<dbReference type="InterPro" id="IPR009075">
    <property type="entry name" value="AcylCo_DH/oxidase_C"/>
</dbReference>
<evidence type="ECO:0000256" key="5">
    <source>
        <dbReference type="ARBA" id="ARBA00022723"/>
    </source>
</evidence>
<dbReference type="SMART" id="SM01117">
    <property type="entry name" value="Cyt-b5"/>
    <property type="match status" value="1"/>
</dbReference>
<evidence type="ECO:0000313" key="12">
    <source>
        <dbReference type="Proteomes" id="UP000005240"/>
    </source>
</evidence>
<dbReference type="Pfam" id="PF02770">
    <property type="entry name" value="Acyl-CoA_dh_M"/>
    <property type="match status" value="1"/>
</dbReference>
<dbReference type="OMA" id="EQPVMRQ"/>
<dbReference type="InterPro" id="IPR046373">
    <property type="entry name" value="Acyl-CoA_Oxase/DH_mid-dom_sf"/>
</dbReference>
<dbReference type="InterPro" id="IPR001199">
    <property type="entry name" value="Cyt_B5-like_heme/steroid-bd"/>
</dbReference>
<dbReference type="InterPro" id="IPR018506">
    <property type="entry name" value="Cyt_B5_heme-BS"/>
</dbReference>
<evidence type="ECO:0000313" key="11">
    <source>
        <dbReference type="EnsemblFungi" id="PTTG_07832-t43_1-p1"/>
    </source>
</evidence>
<comment type="similarity">
    <text evidence="2">Belongs to the acyl-CoA dehydrogenase family.</text>
</comment>
<keyword evidence="8" id="KW-0408">Iron</keyword>
<dbReference type="OrthoDB" id="2588832at2759"/>
<keyword evidence="6" id="KW-0274">FAD</keyword>
<dbReference type="AlphaFoldDB" id="A0A0C4F3Z8"/>
<dbReference type="Gene3D" id="2.40.110.10">
    <property type="entry name" value="Butyryl-CoA Dehydrogenase, subunit A, domain 2"/>
    <property type="match status" value="1"/>
</dbReference>
<reference evidence="10" key="2">
    <citation type="submission" date="2016-05" db="EMBL/GenBank/DDBJ databases">
        <title>Comparative analysis highlights variable genome content of wheat rusts and divergence of the mating loci.</title>
        <authorList>
            <person name="Cuomo C.A."/>
            <person name="Bakkeren G."/>
            <person name="Szabo L."/>
            <person name="Khalil H."/>
            <person name="Joly D."/>
            <person name="Goldberg J."/>
            <person name="Young S."/>
            <person name="Zeng Q."/>
            <person name="Fellers J."/>
        </authorList>
    </citation>
    <scope>NUCLEOTIDE SEQUENCE [LARGE SCALE GENOMIC DNA]</scope>
    <source>
        <strain evidence="10">1-1 BBBD Race 1</strain>
    </source>
</reference>
<dbReference type="PROSITE" id="PS50255">
    <property type="entry name" value="CYTOCHROME_B5_2"/>
    <property type="match status" value="1"/>
</dbReference>
<dbReference type="InterPro" id="IPR006089">
    <property type="entry name" value="Acyl-CoA_DH_CS"/>
</dbReference>
<keyword evidence="5" id="KW-0479">Metal-binding</keyword>
<proteinExistence type="inferred from homology"/>
<dbReference type="Proteomes" id="UP000005240">
    <property type="component" value="Unassembled WGS sequence"/>
</dbReference>
<name>A0A0C4F3Z8_PUCT1</name>
<dbReference type="Pfam" id="PF00441">
    <property type="entry name" value="Acyl-CoA_dh_1"/>
    <property type="match status" value="1"/>
</dbReference>
<dbReference type="PANTHER" id="PTHR48083">
    <property type="entry name" value="MEDIUM-CHAIN SPECIFIC ACYL-COA DEHYDROGENASE, MITOCHONDRIAL-RELATED"/>
    <property type="match status" value="1"/>
</dbReference>
<sequence>MGSQAKPFSTVFDTIPSGKQLKPFSREEVAKHDKEGDLWCIIDTAVYDLSKFVDLHPGGASVLVDKNVAGKDATKAFFGLHRSEVLKKYGRYVIGRIEGEKSQVILPKDGELSLVPHAEPSWLSKGYSSPYYSDGHREFQKAMRLIFDKHITPEAREHELNGKRVSQELVDLMAKEHINAMRLGPGKHLHGLTLPAGVKGEDFDYFHELIITQELGRCGARGFSDGLLGGMVIGLPPVLNFGSAELKKKVIPEVLSGKKYIALAISEAFAGSDVAGLRCTATKTADGQHYIVNGTKKWITNGTFADYFSTGVRTDKGLSVLLIERGEGVETKPIKTSYSPAAGTAYITFDNVKVPVANLLGKENKGLQVILSNFNHERWIMCCGVIRASRFITEECFKWTHQRVVFGKPLISQPVIRNKLAQMFAKCEATQSWLENVTFQMNRMSYAQQADLLAGQIGLLKAFSTRVAHEVADEAVQIFGGRGISATGMGRFVEMFQRSYKFDAVLGGSEEVLFDLGVRQAMRKMPSAVL</sequence>
<evidence type="ECO:0000259" key="9">
    <source>
        <dbReference type="PROSITE" id="PS50255"/>
    </source>
</evidence>
<dbReference type="InterPro" id="IPR013786">
    <property type="entry name" value="AcylCoA_DH/ox_N"/>
</dbReference>
<evidence type="ECO:0000256" key="4">
    <source>
        <dbReference type="ARBA" id="ARBA00022630"/>
    </source>
</evidence>
<dbReference type="SUPFAM" id="SSF47203">
    <property type="entry name" value="Acyl-CoA dehydrogenase C-terminal domain-like"/>
    <property type="match status" value="1"/>
</dbReference>
<dbReference type="EMBL" id="ADAS02000084">
    <property type="protein sequence ID" value="OAV91222.1"/>
    <property type="molecule type" value="Genomic_DNA"/>
</dbReference>
<comment type="cofactor">
    <cofactor evidence="1">
        <name>FAD</name>
        <dbReference type="ChEBI" id="CHEBI:57692"/>
    </cofactor>
</comment>
<dbReference type="SUPFAM" id="SSF56645">
    <property type="entry name" value="Acyl-CoA dehydrogenase NM domain-like"/>
    <property type="match status" value="1"/>
</dbReference>
<feature type="domain" description="Cytochrome b5 heme-binding" evidence="9">
    <location>
        <begin position="21"/>
        <end position="98"/>
    </location>
</feature>
<keyword evidence="7" id="KW-0560">Oxidoreductase</keyword>
<dbReference type="VEuPathDB" id="FungiDB:PTTG_07832"/>
<reference evidence="11" key="4">
    <citation type="submission" date="2025-05" db="UniProtKB">
        <authorList>
            <consortium name="EnsemblFungi"/>
        </authorList>
    </citation>
    <scope>IDENTIFICATION</scope>
    <source>
        <strain evidence="11">isolate 1-1 / race 1 (BBBD)</strain>
    </source>
</reference>
<dbReference type="InterPro" id="IPR036250">
    <property type="entry name" value="AcylCo_DH-like_C"/>
</dbReference>
<reference evidence="10" key="1">
    <citation type="submission" date="2009-11" db="EMBL/GenBank/DDBJ databases">
        <authorList>
            <consortium name="The Broad Institute Genome Sequencing Platform"/>
            <person name="Ward D."/>
            <person name="Feldgarden M."/>
            <person name="Earl A."/>
            <person name="Young S.K."/>
            <person name="Zeng Q."/>
            <person name="Koehrsen M."/>
            <person name="Alvarado L."/>
            <person name="Berlin A."/>
            <person name="Bochicchio J."/>
            <person name="Borenstein D."/>
            <person name="Chapman S.B."/>
            <person name="Chen Z."/>
            <person name="Engels R."/>
            <person name="Freedman E."/>
            <person name="Gellesch M."/>
            <person name="Goldberg J."/>
            <person name="Griggs A."/>
            <person name="Gujja S."/>
            <person name="Heilman E."/>
            <person name="Heiman D."/>
            <person name="Hepburn T."/>
            <person name="Howarth C."/>
            <person name="Jen D."/>
            <person name="Larson L."/>
            <person name="Lewis B."/>
            <person name="Mehta T."/>
            <person name="Park D."/>
            <person name="Pearson M."/>
            <person name="Roberts A."/>
            <person name="Saif S."/>
            <person name="Shea T."/>
            <person name="Shenoy N."/>
            <person name="Sisk P."/>
            <person name="Stolte C."/>
            <person name="Sykes S."/>
            <person name="Thomson T."/>
            <person name="Walk T."/>
            <person name="White J."/>
            <person name="Yandava C."/>
            <person name="Izard J."/>
            <person name="Baranova O.V."/>
            <person name="Blanton J.M."/>
            <person name="Tanner A.C."/>
            <person name="Dewhirst F.E."/>
            <person name="Haas B."/>
            <person name="Nusbaum C."/>
            <person name="Birren B."/>
        </authorList>
    </citation>
    <scope>NUCLEOTIDE SEQUENCE [LARGE SCALE GENOMIC DNA]</scope>
    <source>
        <strain evidence="10">1-1 BBBD Race 1</strain>
    </source>
</reference>
<evidence type="ECO:0000256" key="8">
    <source>
        <dbReference type="ARBA" id="ARBA00023004"/>
    </source>
</evidence>
<evidence type="ECO:0000256" key="7">
    <source>
        <dbReference type="ARBA" id="ARBA00023002"/>
    </source>
</evidence>
<dbReference type="InterPro" id="IPR006091">
    <property type="entry name" value="Acyl-CoA_Oxase/DH_mid-dom"/>
</dbReference>
<evidence type="ECO:0000256" key="6">
    <source>
        <dbReference type="ARBA" id="ARBA00022827"/>
    </source>
</evidence>
<evidence type="ECO:0000256" key="2">
    <source>
        <dbReference type="ARBA" id="ARBA00009347"/>
    </source>
</evidence>
<dbReference type="PROSITE" id="PS00072">
    <property type="entry name" value="ACYL_COA_DH_1"/>
    <property type="match status" value="1"/>
</dbReference>
<dbReference type="GO" id="GO:0033539">
    <property type="term" value="P:fatty acid beta-oxidation using acyl-CoA dehydrogenase"/>
    <property type="evidence" value="ECO:0007669"/>
    <property type="project" value="TreeGrafter"/>
</dbReference>
<keyword evidence="3" id="KW-0349">Heme</keyword>
<dbReference type="Pfam" id="PF02771">
    <property type="entry name" value="Acyl-CoA_dh_N"/>
    <property type="match status" value="1"/>
</dbReference>
<dbReference type="InterPro" id="IPR050741">
    <property type="entry name" value="Acyl-CoA_dehydrogenase"/>
</dbReference>
<dbReference type="InterPro" id="IPR037069">
    <property type="entry name" value="AcylCoA_DH/ox_N_sf"/>
</dbReference>
<dbReference type="GO" id="GO:0005737">
    <property type="term" value="C:cytoplasm"/>
    <property type="evidence" value="ECO:0007669"/>
    <property type="project" value="TreeGrafter"/>
</dbReference>
<dbReference type="STRING" id="630390.A0A0C4F3Z8"/>
<evidence type="ECO:0000256" key="1">
    <source>
        <dbReference type="ARBA" id="ARBA00001974"/>
    </source>
</evidence>
<accession>A0A0C4F3Z8</accession>